<dbReference type="SMART" id="SM00209">
    <property type="entry name" value="TSP1"/>
    <property type="match status" value="2"/>
</dbReference>
<name>A0AAV5X1G8_9BILA</name>
<feature type="compositionally biased region" description="Low complexity" evidence="3">
    <location>
        <begin position="201"/>
        <end position="213"/>
    </location>
</feature>
<dbReference type="Pfam" id="PF00090">
    <property type="entry name" value="TSP_1"/>
    <property type="match status" value="2"/>
</dbReference>
<dbReference type="EMBL" id="BTSY01000091">
    <property type="protein sequence ID" value="GMT37281.1"/>
    <property type="molecule type" value="Genomic_DNA"/>
</dbReference>
<dbReference type="InterPro" id="IPR052065">
    <property type="entry name" value="Compl_asym_regulator"/>
</dbReference>
<dbReference type="AlphaFoldDB" id="A0AAV5X1G8"/>
<accession>A0AAV5X1G8</accession>
<feature type="compositionally biased region" description="Low complexity" evidence="3">
    <location>
        <begin position="173"/>
        <end position="193"/>
    </location>
</feature>
<dbReference type="PANTHER" id="PTHR22906:SF21">
    <property type="entry name" value="SEMA DOMAIN-CONTAINING PROTEIN"/>
    <property type="match status" value="1"/>
</dbReference>
<feature type="compositionally biased region" description="Low complexity" evidence="3">
    <location>
        <begin position="141"/>
        <end position="150"/>
    </location>
</feature>
<dbReference type="Gene3D" id="2.20.100.10">
    <property type="entry name" value="Thrombospondin type-1 (TSP1) repeat"/>
    <property type="match status" value="1"/>
</dbReference>
<evidence type="ECO:0000313" key="5">
    <source>
        <dbReference type="EMBL" id="GMT10694.1"/>
    </source>
</evidence>
<dbReference type="InterPro" id="IPR036383">
    <property type="entry name" value="TSP1_rpt_sf"/>
</dbReference>
<comment type="caution">
    <text evidence="6">The sequence shown here is derived from an EMBL/GenBank/DDBJ whole genome shotgun (WGS) entry which is preliminary data.</text>
</comment>
<evidence type="ECO:0000313" key="6">
    <source>
        <dbReference type="EMBL" id="GMT37281.1"/>
    </source>
</evidence>
<evidence type="ECO:0000256" key="2">
    <source>
        <dbReference type="ARBA" id="ARBA00023157"/>
    </source>
</evidence>
<keyword evidence="1" id="KW-0677">Repeat</keyword>
<evidence type="ECO:0000256" key="3">
    <source>
        <dbReference type="SAM" id="MobiDB-lite"/>
    </source>
</evidence>
<feature type="compositionally biased region" description="Acidic residues" evidence="3">
    <location>
        <begin position="241"/>
        <end position="260"/>
    </location>
</feature>
<dbReference type="PROSITE" id="PS50092">
    <property type="entry name" value="TSP1"/>
    <property type="match status" value="2"/>
</dbReference>
<keyword evidence="2" id="KW-1015">Disulfide bond</keyword>
<feature type="compositionally biased region" description="Low complexity" evidence="3">
    <location>
        <begin position="450"/>
        <end position="469"/>
    </location>
</feature>
<feature type="compositionally biased region" description="Basic and acidic residues" evidence="3">
    <location>
        <begin position="228"/>
        <end position="240"/>
    </location>
</feature>
<feature type="chain" id="PRO_5044714778" evidence="4">
    <location>
        <begin position="17"/>
        <end position="697"/>
    </location>
</feature>
<dbReference type="InterPro" id="IPR000884">
    <property type="entry name" value="TSP1_rpt"/>
</dbReference>
<feature type="region of interest" description="Disordered" evidence="3">
    <location>
        <begin position="442"/>
        <end position="478"/>
    </location>
</feature>
<dbReference type="EMBL" id="BTSY01000001">
    <property type="protein sequence ID" value="GMT10694.1"/>
    <property type="molecule type" value="Genomic_DNA"/>
</dbReference>
<feature type="compositionally biased region" description="Acidic residues" evidence="3">
    <location>
        <begin position="160"/>
        <end position="172"/>
    </location>
</feature>
<evidence type="ECO:0000256" key="4">
    <source>
        <dbReference type="SAM" id="SignalP"/>
    </source>
</evidence>
<sequence>MKYRLLLFALLTGCAAQEIYMMSSEWSRWSPWSFCSGGVRVRVRACATVRGFKCMGHNKEFQSCDLAATTSSPSEGKNIDDPFVEDRSMAMKQLYPDYDQPFKPQAAKVATTEAPFFKNNNLLERLRENDSLASLINRAATVSPPSTVSPSSPPPPILASEEEYEDEEDEETTTVTSTTTTTTAAPTTVPSTTRHLPEIRVATVTTKPATKATQLLHRKRPVESTTEPSKKKEELESLEHGEEEEEEETSEYEEPTEGDEGGEKREKNEKEEKSRERNKIVAAASKIVSDKERIRSEDEEKEVERRRENERREKLPHKVDGGDDDINLSSPVIKRKDLQSQSSQINHIPVKMSSTDPFEEENSLHSKLLGVEAEMRNAESKSRRDLEFTLKNVNGIIEKLEYEARFRATQNGGLTPLQHSYLKRSRDIRGQLVILLEKSKKPTTTTRKIPATQTRSTTTTTTTATTRAPATPPEPLNPKIAEDTVRALDWLMENINDRLVPEGESTVTVPTTTKRPRKVHCVKQKKLTEVVSIRNRTRRPSYMKGVRFIENGEEIHPNPIRLRTHSIPSQRSYRLPSSSIRTFESDTVDGKTDHEVKEPEIEPVPLLTPTQPGTLLFTFNPLPSTLLPSQKGIEPIIGTDWEPFEWSDWSDWSECICGWQLRKRICIPNSEEVQCPSPEYQRRKCKGGTCRQKAARH</sequence>
<dbReference type="Proteomes" id="UP001432322">
    <property type="component" value="Unassembled WGS sequence"/>
</dbReference>
<reference evidence="6" key="1">
    <citation type="submission" date="2023-10" db="EMBL/GenBank/DDBJ databases">
        <title>Genome assembly of Pristionchus species.</title>
        <authorList>
            <person name="Yoshida K."/>
            <person name="Sommer R.J."/>
        </authorList>
    </citation>
    <scope>NUCLEOTIDE SEQUENCE</scope>
    <source>
        <strain evidence="6">RS5133</strain>
    </source>
</reference>
<proteinExistence type="predicted"/>
<keyword evidence="4" id="KW-0732">Signal</keyword>
<feature type="compositionally biased region" description="Basic and acidic residues" evidence="3">
    <location>
        <begin position="288"/>
        <end position="321"/>
    </location>
</feature>
<evidence type="ECO:0000256" key="1">
    <source>
        <dbReference type="ARBA" id="ARBA00022737"/>
    </source>
</evidence>
<keyword evidence="7" id="KW-1185">Reference proteome</keyword>
<feature type="region of interest" description="Disordered" evidence="3">
    <location>
        <begin position="141"/>
        <end position="328"/>
    </location>
</feature>
<gene>
    <name evidence="5" type="ORF">PFISCL1PPCAC_1991</name>
    <name evidence="6" type="ORF">PFISCL1PPCAC_28578</name>
</gene>
<organism evidence="6 7">
    <name type="scientific">Pristionchus fissidentatus</name>
    <dbReference type="NCBI Taxonomy" id="1538716"/>
    <lineage>
        <taxon>Eukaryota</taxon>
        <taxon>Metazoa</taxon>
        <taxon>Ecdysozoa</taxon>
        <taxon>Nematoda</taxon>
        <taxon>Chromadorea</taxon>
        <taxon>Rhabditida</taxon>
        <taxon>Rhabditina</taxon>
        <taxon>Diplogasteromorpha</taxon>
        <taxon>Diplogasteroidea</taxon>
        <taxon>Neodiplogasteridae</taxon>
        <taxon>Pristionchus</taxon>
    </lineage>
</organism>
<dbReference type="SUPFAM" id="SSF82895">
    <property type="entry name" value="TSP-1 type 1 repeat"/>
    <property type="match status" value="1"/>
</dbReference>
<protein>
    <submittedName>
        <fullName evidence="6">Uncharacterized protein</fullName>
    </submittedName>
</protein>
<feature type="signal peptide" evidence="4">
    <location>
        <begin position="1"/>
        <end position="16"/>
    </location>
</feature>
<evidence type="ECO:0000313" key="7">
    <source>
        <dbReference type="Proteomes" id="UP001432322"/>
    </source>
</evidence>
<dbReference type="PANTHER" id="PTHR22906">
    <property type="entry name" value="PROPERDIN"/>
    <property type="match status" value="1"/>
</dbReference>
<feature type="compositionally biased region" description="Basic and acidic residues" evidence="3">
    <location>
        <begin position="261"/>
        <end position="279"/>
    </location>
</feature>